<dbReference type="RefSeq" id="WP_344279709.1">
    <property type="nucleotide sequence ID" value="NZ_BAAAMR010000105.1"/>
</dbReference>
<keyword evidence="4" id="KW-1185">Reference proteome</keyword>
<comment type="caution">
    <text evidence="3">The sequence shown here is derived from an EMBL/GenBank/DDBJ whole genome shotgun (WGS) entry which is preliminary data.</text>
</comment>
<keyword evidence="2" id="KW-0812">Transmembrane</keyword>
<protein>
    <recommendedName>
        <fullName evidence="5">Secreted protein</fullName>
    </recommendedName>
</protein>
<dbReference type="EMBL" id="BAAAMR010000105">
    <property type="protein sequence ID" value="GAA2162509.1"/>
    <property type="molecule type" value="Genomic_DNA"/>
</dbReference>
<keyword evidence="2" id="KW-1133">Transmembrane helix</keyword>
<gene>
    <name evidence="3" type="ORF">GCM10009727_77970</name>
</gene>
<name>A0ABP5M671_9ACTN</name>
<feature type="compositionally biased region" description="Basic and acidic residues" evidence="1">
    <location>
        <begin position="219"/>
        <end position="237"/>
    </location>
</feature>
<feature type="compositionally biased region" description="Low complexity" evidence="1">
    <location>
        <begin position="194"/>
        <end position="218"/>
    </location>
</feature>
<accession>A0ABP5M671</accession>
<evidence type="ECO:0008006" key="5">
    <source>
        <dbReference type="Google" id="ProtNLM"/>
    </source>
</evidence>
<evidence type="ECO:0000256" key="1">
    <source>
        <dbReference type="SAM" id="MobiDB-lite"/>
    </source>
</evidence>
<feature type="transmembrane region" description="Helical" evidence="2">
    <location>
        <begin position="6"/>
        <end position="25"/>
    </location>
</feature>
<reference evidence="4" key="1">
    <citation type="journal article" date="2019" name="Int. J. Syst. Evol. Microbiol.">
        <title>The Global Catalogue of Microorganisms (GCM) 10K type strain sequencing project: providing services to taxonomists for standard genome sequencing and annotation.</title>
        <authorList>
            <consortium name="The Broad Institute Genomics Platform"/>
            <consortium name="The Broad Institute Genome Sequencing Center for Infectious Disease"/>
            <person name="Wu L."/>
            <person name="Ma J."/>
        </authorList>
    </citation>
    <scope>NUCLEOTIDE SEQUENCE [LARGE SCALE GENOMIC DNA]</scope>
    <source>
        <strain evidence="4">JCM 13850</strain>
    </source>
</reference>
<organism evidence="3 4">
    <name type="scientific">Actinomadura napierensis</name>
    <dbReference type="NCBI Taxonomy" id="267854"/>
    <lineage>
        <taxon>Bacteria</taxon>
        <taxon>Bacillati</taxon>
        <taxon>Actinomycetota</taxon>
        <taxon>Actinomycetes</taxon>
        <taxon>Streptosporangiales</taxon>
        <taxon>Thermomonosporaceae</taxon>
        <taxon>Actinomadura</taxon>
    </lineage>
</organism>
<evidence type="ECO:0000313" key="3">
    <source>
        <dbReference type="EMBL" id="GAA2162509.1"/>
    </source>
</evidence>
<keyword evidence="2" id="KW-0472">Membrane</keyword>
<sequence>MSTAIMVVIAVIIVAAVIAAAFLAWRQARTRRLKRRFGPEYERAVREHGGRAAAERELLGREQRHEELELRDLDPRRREQYREQWVRVQERFVDAPESAVEQADGLVTVVMGERGYPTHGFEEKAAHLSVEHGRTLDHYRRGHDISGRAADKQASTEELRQAMVHYRALFEELLSVPAQRPGPEATGEDASRTPAAPEPEAAPHEGAGPAPEAGARVPGPREGDRAGDRDDEQTPRS</sequence>
<feature type="region of interest" description="Disordered" evidence="1">
    <location>
        <begin position="178"/>
        <end position="237"/>
    </location>
</feature>
<evidence type="ECO:0000313" key="4">
    <source>
        <dbReference type="Proteomes" id="UP001501020"/>
    </source>
</evidence>
<dbReference type="Proteomes" id="UP001501020">
    <property type="component" value="Unassembled WGS sequence"/>
</dbReference>
<evidence type="ECO:0000256" key="2">
    <source>
        <dbReference type="SAM" id="Phobius"/>
    </source>
</evidence>
<proteinExistence type="predicted"/>